<dbReference type="AlphaFoldDB" id="A0A841HI28"/>
<evidence type="ECO:0000313" key="2">
    <source>
        <dbReference type="Proteomes" id="UP000588068"/>
    </source>
</evidence>
<evidence type="ECO:0000313" key="1">
    <source>
        <dbReference type="EMBL" id="MBB6092353.1"/>
    </source>
</evidence>
<protein>
    <submittedName>
        <fullName evidence="1">Uncharacterized protein</fullName>
    </submittedName>
</protein>
<reference evidence="1 2" key="1">
    <citation type="submission" date="2020-08" db="EMBL/GenBank/DDBJ databases">
        <title>Genomic Encyclopedia of Type Strains, Phase IV (KMG-IV): sequencing the most valuable type-strain genomes for metagenomic binning, comparative biology and taxonomic classification.</title>
        <authorList>
            <person name="Goeker M."/>
        </authorList>
    </citation>
    <scope>NUCLEOTIDE SEQUENCE [LARGE SCALE GENOMIC DNA]</scope>
    <source>
        <strain evidence="1 2">DSM 26723</strain>
    </source>
</reference>
<gene>
    <name evidence="1" type="ORF">HNQ60_001199</name>
</gene>
<keyword evidence="2" id="KW-1185">Reference proteome</keyword>
<sequence length="150" mass="16383">MKKIYELKTDAATIAALQRASLSSGVTGLKTTHGLIGSEEWWSQIRNGVLRLQTREGVVSGFWPGQHGEGPAEFQLREPDGTESIWMCELEPSAARSEFRIGRDVRVEFVLQQLKTAFGGANDTKVVVSLATGEAQQSVQPDRREDAAPG</sequence>
<name>A0A841HI28_9GAMM</name>
<accession>A0A841HI28</accession>
<dbReference type="Proteomes" id="UP000588068">
    <property type="component" value="Unassembled WGS sequence"/>
</dbReference>
<proteinExistence type="predicted"/>
<organism evidence="1 2">
    <name type="scientific">Povalibacter uvarum</name>
    <dbReference type="NCBI Taxonomy" id="732238"/>
    <lineage>
        <taxon>Bacteria</taxon>
        <taxon>Pseudomonadati</taxon>
        <taxon>Pseudomonadota</taxon>
        <taxon>Gammaproteobacteria</taxon>
        <taxon>Steroidobacterales</taxon>
        <taxon>Steroidobacteraceae</taxon>
        <taxon>Povalibacter</taxon>
    </lineage>
</organism>
<dbReference type="EMBL" id="JACHHZ010000001">
    <property type="protein sequence ID" value="MBB6092353.1"/>
    <property type="molecule type" value="Genomic_DNA"/>
</dbReference>
<dbReference type="RefSeq" id="WP_184330082.1">
    <property type="nucleotide sequence ID" value="NZ_JACHHZ010000001.1"/>
</dbReference>
<comment type="caution">
    <text evidence="1">The sequence shown here is derived from an EMBL/GenBank/DDBJ whole genome shotgun (WGS) entry which is preliminary data.</text>
</comment>